<evidence type="ECO:0000313" key="1">
    <source>
        <dbReference type="EMBL" id="CAJ1402333.1"/>
    </source>
</evidence>
<protein>
    <recommendedName>
        <fullName evidence="3">Pentatricopeptide repeat-containing protein</fullName>
    </recommendedName>
</protein>
<evidence type="ECO:0008006" key="3">
    <source>
        <dbReference type="Google" id="ProtNLM"/>
    </source>
</evidence>
<dbReference type="AlphaFoldDB" id="A0AA36J9Y0"/>
<comment type="caution">
    <text evidence="1">The sequence shown here is derived from an EMBL/GenBank/DDBJ whole genome shotgun (WGS) entry which is preliminary data.</text>
</comment>
<gene>
    <name evidence="1" type="ORF">EVOR1521_LOCUS25248</name>
</gene>
<accession>A0AA36J9Y0</accession>
<proteinExistence type="predicted"/>
<dbReference type="Gene3D" id="1.25.40.10">
    <property type="entry name" value="Tetratricopeptide repeat domain"/>
    <property type="match status" value="1"/>
</dbReference>
<evidence type="ECO:0000313" key="2">
    <source>
        <dbReference type="Proteomes" id="UP001178507"/>
    </source>
</evidence>
<sequence>MTSDWARALALVRQFHLRSLELDVFSLSAATCALAGRWSLAVAFFTQMLQKGLEANVVSTNSLILGPWRRALSLALGGGDLVAGNAGMALCRRRWRLVLALEAQLGAGGLRRDVVTWGAKGAALESAGQWRRAFEAEGCV</sequence>
<name>A0AA36J9Y0_9DINO</name>
<reference evidence="1" key="1">
    <citation type="submission" date="2023-08" db="EMBL/GenBank/DDBJ databases">
        <authorList>
            <person name="Chen Y."/>
            <person name="Shah S."/>
            <person name="Dougan E. K."/>
            <person name="Thang M."/>
            <person name="Chan C."/>
        </authorList>
    </citation>
    <scope>NUCLEOTIDE SEQUENCE</scope>
</reference>
<dbReference type="EMBL" id="CAUJNA010003449">
    <property type="protein sequence ID" value="CAJ1402333.1"/>
    <property type="molecule type" value="Genomic_DNA"/>
</dbReference>
<dbReference type="InterPro" id="IPR011990">
    <property type="entry name" value="TPR-like_helical_dom_sf"/>
</dbReference>
<keyword evidence="2" id="KW-1185">Reference proteome</keyword>
<dbReference type="Proteomes" id="UP001178507">
    <property type="component" value="Unassembled WGS sequence"/>
</dbReference>
<organism evidence="1 2">
    <name type="scientific">Effrenium voratum</name>
    <dbReference type="NCBI Taxonomy" id="2562239"/>
    <lineage>
        <taxon>Eukaryota</taxon>
        <taxon>Sar</taxon>
        <taxon>Alveolata</taxon>
        <taxon>Dinophyceae</taxon>
        <taxon>Suessiales</taxon>
        <taxon>Symbiodiniaceae</taxon>
        <taxon>Effrenium</taxon>
    </lineage>
</organism>